<feature type="region of interest" description="Disordered" evidence="1">
    <location>
        <begin position="60"/>
        <end position="136"/>
    </location>
</feature>
<keyword evidence="2" id="KW-0812">Transmembrane</keyword>
<dbReference type="GO" id="GO:0042834">
    <property type="term" value="F:peptidoglycan binding"/>
    <property type="evidence" value="ECO:0007669"/>
    <property type="project" value="InterPro"/>
</dbReference>
<keyword evidence="2" id="KW-1133">Transmembrane helix</keyword>
<dbReference type="GO" id="GO:0030428">
    <property type="term" value="C:cell septum"/>
    <property type="evidence" value="ECO:0007669"/>
    <property type="project" value="TreeGrafter"/>
</dbReference>
<dbReference type="RefSeq" id="WP_013907430.1">
    <property type="nucleotide sequence ID" value="NC_015681.1"/>
</dbReference>
<evidence type="ECO:0000313" key="5">
    <source>
        <dbReference type="Proteomes" id="UP000006793"/>
    </source>
</evidence>
<dbReference type="InterPro" id="IPR036680">
    <property type="entry name" value="SPOR-like_sf"/>
</dbReference>
<dbReference type="eggNOG" id="COG3147">
    <property type="taxonomic scope" value="Bacteria"/>
</dbReference>
<keyword evidence="2" id="KW-0472">Membrane</keyword>
<dbReference type="AlphaFoldDB" id="F8ACI3"/>
<protein>
    <submittedName>
        <fullName evidence="4">Sporulation domain-containing protein</fullName>
    </submittedName>
</protein>
<evidence type="ECO:0000313" key="4">
    <source>
        <dbReference type="EMBL" id="AEH44686.1"/>
    </source>
</evidence>
<dbReference type="GO" id="GO:0032506">
    <property type="term" value="P:cytokinetic process"/>
    <property type="evidence" value="ECO:0007669"/>
    <property type="project" value="TreeGrafter"/>
</dbReference>
<reference evidence="5" key="1">
    <citation type="submission" date="2011-04" db="EMBL/GenBank/DDBJ databases">
        <title>The complete genome of Thermodesulfatator indicus DSM 15286.</title>
        <authorList>
            <person name="Lucas S."/>
            <person name="Copeland A."/>
            <person name="Lapidus A."/>
            <person name="Bruce D."/>
            <person name="Goodwin L."/>
            <person name="Pitluck S."/>
            <person name="Peters L."/>
            <person name="Kyrpides N."/>
            <person name="Mavromatis K."/>
            <person name="Pagani I."/>
            <person name="Ivanova N."/>
            <person name="Saunders L."/>
            <person name="Detter J.C."/>
            <person name="Tapia R."/>
            <person name="Han C."/>
            <person name="Land M."/>
            <person name="Hauser L."/>
            <person name="Markowitz V."/>
            <person name="Cheng J.-F."/>
            <person name="Hugenholtz P."/>
            <person name="Woyke T."/>
            <person name="Wu D."/>
            <person name="Spring S."/>
            <person name="Schroeder M."/>
            <person name="Brambilla E."/>
            <person name="Klenk H.-P."/>
            <person name="Eisen J.A."/>
        </authorList>
    </citation>
    <scope>NUCLEOTIDE SEQUENCE [LARGE SCALE GENOMIC DNA]</scope>
    <source>
        <strain evidence="5">DSM 15286 / JCM 11887 / CIR29812</strain>
    </source>
</reference>
<dbReference type="Gene3D" id="3.30.70.1070">
    <property type="entry name" value="Sporulation related repeat"/>
    <property type="match status" value="1"/>
</dbReference>
<dbReference type="SUPFAM" id="SSF110997">
    <property type="entry name" value="Sporulation related repeat"/>
    <property type="match status" value="1"/>
</dbReference>
<dbReference type="PANTHER" id="PTHR38687:SF1">
    <property type="entry name" value="CELL DIVISION PROTEIN DEDD"/>
    <property type="match status" value="1"/>
</dbReference>
<feature type="domain" description="SPOR" evidence="3">
    <location>
        <begin position="139"/>
        <end position="219"/>
    </location>
</feature>
<keyword evidence="5" id="KW-1185">Reference proteome</keyword>
<gene>
    <name evidence="4" type="ordered locus">Thein_0808</name>
</gene>
<dbReference type="STRING" id="667014.Thein_0808"/>
<dbReference type="PROSITE" id="PS51724">
    <property type="entry name" value="SPOR"/>
    <property type="match status" value="1"/>
</dbReference>
<dbReference type="HOGENOM" id="CLU_1244850_0_0_0"/>
<dbReference type="Proteomes" id="UP000006793">
    <property type="component" value="Chromosome"/>
</dbReference>
<sequence>MAKKTPKKKRFQFQLGWPGLIFSFGLLICLFLWMFVLGFYFGQKMVSTKVHSLGSPVSQKALSSKKNIEPPPVFEEVKPPPLVKEPTSQAQNAVTQKPEKVEPATPVLPESEKATKQPKALQESSKVARPQKVVPPKKEKPKSFYAVQVASLRSQADAEKYASYLRDRGYEVTIKKVTLPQKGTWYRVYVGRFATLAEAKAFGEQIKAREKLKSFYVQRISN</sequence>
<dbReference type="OrthoDB" id="5422687at2"/>
<evidence type="ECO:0000256" key="2">
    <source>
        <dbReference type="SAM" id="Phobius"/>
    </source>
</evidence>
<evidence type="ECO:0000259" key="3">
    <source>
        <dbReference type="PROSITE" id="PS51724"/>
    </source>
</evidence>
<feature type="compositionally biased region" description="Pro residues" evidence="1">
    <location>
        <begin position="69"/>
        <end position="83"/>
    </location>
</feature>
<name>F8ACI3_THEID</name>
<dbReference type="InParanoid" id="F8ACI3"/>
<dbReference type="PANTHER" id="PTHR38687">
    <property type="entry name" value="CELL DIVISION PROTEIN DEDD-RELATED"/>
    <property type="match status" value="1"/>
</dbReference>
<dbReference type="InterPro" id="IPR007730">
    <property type="entry name" value="SPOR-like_dom"/>
</dbReference>
<dbReference type="PaxDb" id="667014-Thein_0808"/>
<dbReference type="Pfam" id="PF05036">
    <property type="entry name" value="SPOR"/>
    <property type="match status" value="1"/>
</dbReference>
<dbReference type="InterPro" id="IPR052521">
    <property type="entry name" value="Cell_div_SPOR-domain"/>
</dbReference>
<reference evidence="4 5" key="2">
    <citation type="journal article" date="2012" name="Stand. Genomic Sci.">
        <title>Complete genome sequence of the thermophilic sulfate-reducing ocean bacterium Thermodesulfatator indicus type strain (CIR29812(T)).</title>
        <authorList>
            <person name="Anderson I."/>
            <person name="Saunders E."/>
            <person name="Lapidus A."/>
            <person name="Nolan M."/>
            <person name="Lucas S."/>
            <person name="Tice H."/>
            <person name="Del Rio T.G."/>
            <person name="Cheng J.F."/>
            <person name="Han C."/>
            <person name="Tapia R."/>
            <person name="Goodwin L.A."/>
            <person name="Pitluck S."/>
            <person name="Liolios K."/>
            <person name="Mavromatis K."/>
            <person name="Pagani I."/>
            <person name="Ivanova N."/>
            <person name="Mikhailova N."/>
            <person name="Pati A."/>
            <person name="Chen A."/>
            <person name="Palaniappan K."/>
            <person name="Land M."/>
            <person name="Hauser L."/>
            <person name="Jeffries C.D."/>
            <person name="Chang Y.J."/>
            <person name="Brambilla E.M."/>
            <person name="Rohde M."/>
            <person name="Spring S."/>
            <person name="Goker M."/>
            <person name="Detter J.C."/>
            <person name="Woyke T."/>
            <person name="Bristow J."/>
            <person name="Eisen J.A."/>
            <person name="Markowitz V."/>
            <person name="Hugenholtz P."/>
            <person name="Kyrpides N.C."/>
            <person name="Klenk H.P."/>
        </authorList>
    </citation>
    <scope>NUCLEOTIDE SEQUENCE [LARGE SCALE GENOMIC DNA]</scope>
    <source>
        <strain evidence="5">DSM 15286 / JCM 11887 / CIR29812</strain>
    </source>
</reference>
<dbReference type="GO" id="GO:0032153">
    <property type="term" value="C:cell division site"/>
    <property type="evidence" value="ECO:0007669"/>
    <property type="project" value="TreeGrafter"/>
</dbReference>
<dbReference type="EMBL" id="CP002683">
    <property type="protein sequence ID" value="AEH44686.1"/>
    <property type="molecule type" value="Genomic_DNA"/>
</dbReference>
<evidence type="ECO:0000256" key="1">
    <source>
        <dbReference type="SAM" id="MobiDB-lite"/>
    </source>
</evidence>
<feature type="transmembrane region" description="Helical" evidence="2">
    <location>
        <begin position="20"/>
        <end position="41"/>
    </location>
</feature>
<accession>F8ACI3</accession>
<organism evidence="4 5">
    <name type="scientific">Thermodesulfatator indicus (strain DSM 15286 / JCM 11887 / CIR29812)</name>
    <dbReference type="NCBI Taxonomy" id="667014"/>
    <lineage>
        <taxon>Bacteria</taxon>
        <taxon>Pseudomonadati</taxon>
        <taxon>Thermodesulfobacteriota</taxon>
        <taxon>Thermodesulfobacteria</taxon>
        <taxon>Thermodesulfobacteriales</taxon>
        <taxon>Thermodesulfatatoraceae</taxon>
        <taxon>Thermodesulfatator</taxon>
    </lineage>
</organism>
<proteinExistence type="predicted"/>
<dbReference type="KEGG" id="tid:Thein_0808"/>